<dbReference type="Pfam" id="PF12850">
    <property type="entry name" value="Metallophos_2"/>
    <property type="match status" value="1"/>
</dbReference>
<gene>
    <name evidence="3" type="ORF">Pan265_25420</name>
</gene>
<evidence type="ECO:0000313" key="4">
    <source>
        <dbReference type="Proteomes" id="UP000320386"/>
    </source>
</evidence>
<dbReference type="Gene3D" id="3.60.21.10">
    <property type="match status" value="1"/>
</dbReference>
<dbReference type="InterPro" id="IPR011152">
    <property type="entry name" value="Pesterase_MJ0912"/>
</dbReference>
<organism evidence="3 4">
    <name type="scientific">Mucisphaera calidilacus</name>
    <dbReference type="NCBI Taxonomy" id="2527982"/>
    <lineage>
        <taxon>Bacteria</taxon>
        <taxon>Pseudomonadati</taxon>
        <taxon>Planctomycetota</taxon>
        <taxon>Phycisphaerae</taxon>
        <taxon>Phycisphaerales</taxon>
        <taxon>Phycisphaeraceae</taxon>
        <taxon>Mucisphaera</taxon>
    </lineage>
</organism>
<sequence>MATALISDIHGNLDALMAVLSDIEEKGIEQIICLGDIIGYGPNPRECLDLVRDRCAWALMGNHDFAALYEPTGFNATAEAAAFWTRAELENEPDTALRRQRWEFLGNLGIRQDFENMLCVHASPRRPINEYIFPDDVITSPQKVQQIFDRIQTACLVGHTHVPGVFTDEPDFYPPSDLGGTYEFSEEEKCVINPGSVGQPRDRDPRASYAVLEGERVTFHRTEYDIDAVVAKIEKIPDLADFLGQRLLEGR</sequence>
<dbReference type="GO" id="GO:0005737">
    <property type="term" value="C:cytoplasm"/>
    <property type="evidence" value="ECO:0007669"/>
    <property type="project" value="TreeGrafter"/>
</dbReference>
<evidence type="ECO:0000256" key="1">
    <source>
        <dbReference type="ARBA" id="ARBA00008950"/>
    </source>
</evidence>
<name>A0A518C0C4_9BACT</name>
<dbReference type="PIRSF" id="PIRSF000883">
    <property type="entry name" value="Pesterase_MJ0912"/>
    <property type="match status" value="1"/>
</dbReference>
<comment type="similarity">
    <text evidence="1">Belongs to the metallophosphoesterase superfamily. YfcE family.</text>
</comment>
<dbReference type="InterPro" id="IPR050126">
    <property type="entry name" value="Ap4A_hydrolase"/>
</dbReference>
<accession>A0A518C0C4</accession>
<protein>
    <submittedName>
        <fullName evidence="3">Phosphodiesterase</fullName>
    </submittedName>
</protein>
<dbReference type="SUPFAM" id="SSF56300">
    <property type="entry name" value="Metallo-dependent phosphatases"/>
    <property type="match status" value="1"/>
</dbReference>
<dbReference type="PANTHER" id="PTHR42850">
    <property type="entry name" value="METALLOPHOSPHOESTERASE"/>
    <property type="match status" value="1"/>
</dbReference>
<dbReference type="RefSeq" id="WP_145446834.1">
    <property type="nucleotide sequence ID" value="NZ_CP036280.1"/>
</dbReference>
<dbReference type="EMBL" id="CP036280">
    <property type="protein sequence ID" value="QDU72669.1"/>
    <property type="molecule type" value="Genomic_DNA"/>
</dbReference>
<dbReference type="InterPro" id="IPR029052">
    <property type="entry name" value="Metallo-depent_PP-like"/>
</dbReference>
<evidence type="ECO:0000259" key="2">
    <source>
        <dbReference type="Pfam" id="PF12850"/>
    </source>
</evidence>
<dbReference type="GO" id="GO:0016791">
    <property type="term" value="F:phosphatase activity"/>
    <property type="evidence" value="ECO:0007669"/>
    <property type="project" value="TreeGrafter"/>
</dbReference>
<reference evidence="3 4" key="1">
    <citation type="submission" date="2019-02" db="EMBL/GenBank/DDBJ databases">
        <title>Deep-cultivation of Planctomycetes and their phenomic and genomic characterization uncovers novel biology.</title>
        <authorList>
            <person name="Wiegand S."/>
            <person name="Jogler M."/>
            <person name="Boedeker C."/>
            <person name="Pinto D."/>
            <person name="Vollmers J."/>
            <person name="Rivas-Marin E."/>
            <person name="Kohn T."/>
            <person name="Peeters S.H."/>
            <person name="Heuer A."/>
            <person name="Rast P."/>
            <person name="Oberbeckmann S."/>
            <person name="Bunk B."/>
            <person name="Jeske O."/>
            <person name="Meyerdierks A."/>
            <person name="Storesund J.E."/>
            <person name="Kallscheuer N."/>
            <person name="Luecker S."/>
            <person name="Lage O.M."/>
            <person name="Pohl T."/>
            <person name="Merkel B.J."/>
            <person name="Hornburger P."/>
            <person name="Mueller R.-W."/>
            <person name="Bruemmer F."/>
            <person name="Labrenz M."/>
            <person name="Spormann A.M."/>
            <person name="Op den Camp H."/>
            <person name="Overmann J."/>
            <person name="Amann R."/>
            <person name="Jetten M.S.M."/>
            <person name="Mascher T."/>
            <person name="Medema M.H."/>
            <person name="Devos D.P."/>
            <person name="Kaster A.-K."/>
            <person name="Ovreas L."/>
            <person name="Rohde M."/>
            <person name="Galperin M.Y."/>
            <person name="Jogler C."/>
        </authorList>
    </citation>
    <scope>NUCLEOTIDE SEQUENCE [LARGE SCALE GENOMIC DNA]</scope>
    <source>
        <strain evidence="3 4">Pan265</strain>
    </source>
</reference>
<dbReference type="OrthoDB" id="9800565at2"/>
<dbReference type="PANTHER" id="PTHR42850:SF2">
    <property type="entry name" value="BLL5683 PROTEIN"/>
    <property type="match status" value="1"/>
</dbReference>
<feature type="domain" description="Calcineurin-like phosphoesterase" evidence="2">
    <location>
        <begin position="1"/>
        <end position="213"/>
    </location>
</feature>
<proteinExistence type="inferred from homology"/>
<dbReference type="Proteomes" id="UP000320386">
    <property type="component" value="Chromosome"/>
</dbReference>
<evidence type="ECO:0000313" key="3">
    <source>
        <dbReference type="EMBL" id="QDU72669.1"/>
    </source>
</evidence>
<keyword evidence="4" id="KW-1185">Reference proteome</keyword>
<dbReference type="CDD" id="cd00838">
    <property type="entry name" value="MPP_superfamily"/>
    <property type="match status" value="1"/>
</dbReference>
<dbReference type="AlphaFoldDB" id="A0A518C0C4"/>
<dbReference type="KEGG" id="mcad:Pan265_25420"/>
<dbReference type="InterPro" id="IPR024654">
    <property type="entry name" value="Calcineurin-like_PHP_lpxH"/>
</dbReference>